<evidence type="ECO:0000256" key="3">
    <source>
        <dbReference type="ARBA" id="ARBA00023295"/>
    </source>
</evidence>
<dbReference type="InterPro" id="IPR013148">
    <property type="entry name" value="Glyco_hydro_32_N"/>
</dbReference>
<dbReference type="InterPro" id="IPR023296">
    <property type="entry name" value="Glyco_hydro_beta-prop_sf"/>
</dbReference>
<dbReference type="InterPro" id="IPR001362">
    <property type="entry name" value="Glyco_hydro_32"/>
</dbReference>
<reference evidence="5 6" key="1">
    <citation type="submission" date="2023-08" db="EMBL/GenBank/DDBJ databases">
        <title>Black Yeasts Isolated from many extreme environments.</title>
        <authorList>
            <person name="Coleine C."/>
            <person name="Stajich J.E."/>
            <person name="Selbmann L."/>
        </authorList>
    </citation>
    <scope>NUCLEOTIDE SEQUENCE [LARGE SCALE GENOMIC DNA]</scope>
    <source>
        <strain evidence="5 6">CCFEE 536</strain>
    </source>
</reference>
<keyword evidence="2" id="KW-0378">Hydrolase</keyword>
<comment type="similarity">
    <text evidence="1">Belongs to the glycosyl hydrolase 32 family.</text>
</comment>
<evidence type="ECO:0000256" key="1">
    <source>
        <dbReference type="ARBA" id="ARBA00009902"/>
    </source>
</evidence>
<accession>A0ABR0KQF9</accession>
<name>A0ABR0KQF9_9PEZI</name>
<feature type="non-terminal residue" evidence="5">
    <location>
        <position position="1"/>
    </location>
</feature>
<organism evidence="5 6">
    <name type="scientific">Cryomyces antarcticus</name>
    <dbReference type="NCBI Taxonomy" id="329879"/>
    <lineage>
        <taxon>Eukaryota</taxon>
        <taxon>Fungi</taxon>
        <taxon>Dikarya</taxon>
        <taxon>Ascomycota</taxon>
        <taxon>Pezizomycotina</taxon>
        <taxon>Dothideomycetes</taxon>
        <taxon>Dothideomycetes incertae sedis</taxon>
        <taxon>Cryomyces</taxon>
    </lineage>
</organism>
<dbReference type="CDD" id="cd18621">
    <property type="entry name" value="GH32_XdINV-like"/>
    <property type="match status" value="1"/>
</dbReference>
<evidence type="ECO:0000259" key="4">
    <source>
        <dbReference type="Pfam" id="PF00251"/>
    </source>
</evidence>
<keyword evidence="3" id="KW-0326">Glycosidase</keyword>
<evidence type="ECO:0000256" key="2">
    <source>
        <dbReference type="ARBA" id="ARBA00022801"/>
    </source>
</evidence>
<gene>
    <name evidence="5" type="ORF">LTR16_006373</name>
</gene>
<evidence type="ECO:0000313" key="5">
    <source>
        <dbReference type="EMBL" id="KAK5107181.1"/>
    </source>
</evidence>
<dbReference type="Proteomes" id="UP001357485">
    <property type="component" value="Unassembled WGS sequence"/>
</dbReference>
<proteinExistence type="inferred from homology"/>
<dbReference type="PANTHER" id="PTHR42800">
    <property type="entry name" value="EXOINULINASE INUD (AFU_ORTHOLOGUE AFUA_5G00480)"/>
    <property type="match status" value="1"/>
</dbReference>
<keyword evidence="6" id="KW-1185">Reference proteome</keyword>
<dbReference type="EMBL" id="JAVRRA010025804">
    <property type="protein sequence ID" value="KAK5107181.1"/>
    <property type="molecule type" value="Genomic_DNA"/>
</dbReference>
<dbReference type="SUPFAM" id="SSF75005">
    <property type="entry name" value="Arabinanase/levansucrase/invertase"/>
    <property type="match status" value="1"/>
</dbReference>
<comment type="caution">
    <text evidence="5">The sequence shown here is derived from an EMBL/GenBank/DDBJ whole genome shotgun (WGS) entry which is preliminary data.</text>
</comment>
<sequence>PGPYSQYDWLGDWSGSAQPVSLHGQYDGNLTIMFTCVDRFPIGWTENESIGSEEQCLATSSDGGLTWQKYAGNPVLTHPPDGWNFTGWRDPYFHAMPELDAVLGYEEPHSYLVLGSGIHGAGPRMPLYTALAGDLTNWTYLGALFDVAGNYSWGDDAFRTGSLGYNFELAGLNSLVELEEHGGDGSTRHYFVNMGTEGGNNTFHPNAHWSMYALGGVSKRSNGSVQFDVAVSAPLDWGNLYAATSFLDSKNDRRVLWGWSDEDMNGYAIVPQGFQGSLGLPRELFIMKTHNVVAPPAGILKGPEIWTPTANDRYTVTTLGTRPLPDVVEALHVGNGTSFGSVSISGIHILDGVKGDHFHVRASLIPGPSTNAGFIVRASPGMEE</sequence>
<feature type="domain" description="Glycosyl hydrolase family 32 N-terminal" evidence="4">
    <location>
        <begin position="3"/>
        <end position="292"/>
    </location>
</feature>
<protein>
    <recommendedName>
        <fullName evidence="4">Glycosyl hydrolase family 32 N-terminal domain-containing protein</fullName>
    </recommendedName>
</protein>
<dbReference type="SMART" id="SM00640">
    <property type="entry name" value="Glyco_32"/>
    <property type="match status" value="1"/>
</dbReference>
<dbReference type="Gene3D" id="2.115.10.20">
    <property type="entry name" value="Glycosyl hydrolase domain, family 43"/>
    <property type="match status" value="1"/>
</dbReference>
<dbReference type="Pfam" id="PF00251">
    <property type="entry name" value="Glyco_hydro_32N"/>
    <property type="match status" value="1"/>
</dbReference>
<dbReference type="PANTHER" id="PTHR42800:SF3">
    <property type="entry name" value="GLYCOSYL HYDROLASE FAMILY 32 N-TERMINAL DOMAIN-CONTAINING PROTEIN"/>
    <property type="match status" value="1"/>
</dbReference>
<evidence type="ECO:0000313" key="6">
    <source>
        <dbReference type="Proteomes" id="UP001357485"/>
    </source>
</evidence>